<feature type="compositionally biased region" description="Basic residues" evidence="1">
    <location>
        <begin position="294"/>
        <end position="304"/>
    </location>
</feature>
<organism evidence="2 3">
    <name type="scientific">Riccia sorocarpa</name>
    <dbReference type="NCBI Taxonomy" id="122646"/>
    <lineage>
        <taxon>Eukaryota</taxon>
        <taxon>Viridiplantae</taxon>
        <taxon>Streptophyta</taxon>
        <taxon>Embryophyta</taxon>
        <taxon>Marchantiophyta</taxon>
        <taxon>Marchantiopsida</taxon>
        <taxon>Marchantiidae</taxon>
        <taxon>Marchantiales</taxon>
        <taxon>Ricciaceae</taxon>
        <taxon>Riccia</taxon>
    </lineage>
</organism>
<feature type="compositionally biased region" description="Basic and acidic residues" evidence="1">
    <location>
        <begin position="243"/>
        <end position="258"/>
    </location>
</feature>
<feature type="compositionally biased region" description="Basic residues" evidence="1">
    <location>
        <begin position="259"/>
        <end position="270"/>
    </location>
</feature>
<sequence>MALGAMGPDFTKSVAEAVRLRSDYLRGEADHLTLPAVRRLLERDLGLKTSELDEHKALVKKLVDKVLNGEDINDAIEKPRKRRKNAQVVDDDGEIEDEKSQVNSPEKKTALSKDNEEKATTADEEVPKDVAGTFEQGESKGSTHAEVEQDMKEKTDEKQQDESEKQEEEPKSRPVISEDAIKEALMKRADELKAQSASLTVNHVRRLLADDFGVDSTELETHRAFIRNLVYELIESTAGETAKPSDESGEAVKEEKPKKLGKGKSKKRSHSTTSDEHDEADSTGSESEGAKREKMSKKKSKSGKRKTEKEVKKAPEPKKPFGPEVERLRALCKSLEIGIPPSAYAKAKNASEDERDEVLVKELESVLGRAGCPPNPTSQDIKRVKAQLKKKRDLEGIDTTNIVSEPRRSRAAANSWFTPKPTNRYLQEEKKSDKSSEAGGSDDDERPKITGPMED</sequence>
<feature type="compositionally biased region" description="Basic and acidic residues" evidence="1">
    <location>
        <begin position="305"/>
        <end position="325"/>
    </location>
</feature>
<feature type="region of interest" description="Disordered" evidence="1">
    <location>
        <begin position="69"/>
        <end position="178"/>
    </location>
</feature>
<reference evidence="2 3" key="1">
    <citation type="submission" date="2024-09" db="EMBL/GenBank/DDBJ databases">
        <title>Chromosome-scale assembly of Riccia sorocarpa.</title>
        <authorList>
            <person name="Paukszto L."/>
        </authorList>
    </citation>
    <scope>NUCLEOTIDE SEQUENCE [LARGE SCALE GENOMIC DNA]</scope>
    <source>
        <strain evidence="2">LP-2024</strain>
        <tissue evidence="2">Aerial parts of the thallus</tissue>
    </source>
</reference>
<dbReference type="PANTHER" id="PTHR15410">
    <property type="entry name" value="HIRA-INTERACTING PROTEIN 3"/>
    <property type="match status" value="1"/>
</dbReference>
<accession>A0ABD3HPJ1</accession>
<dbReference type="PANTHER" id="PTHR15410:SF2">
    <property type="entry name" value="HIRA-INTERACTING PROTEIN 3"/>
    <property type="match status" value="1"/>
</dbReference>
<feature type="compositionally biased region" description="Basic and acidic residues" evidence="1">
    <location>
        <begin position="426"/>
        <end position="436"/>
    </location>
</feature>
<evidence type="ECO:0000256" key="1">
    <source>
        <dbReference type="SAM" id="MobiDB-lite"/>
    </source>
</evidence>
<feature type="compositionally biased region" description="Polar residues" evidence="1">
    <location>
        <begin position="415"/>
        <end position="425"/>
    </location>
</feature>
<dbReference type="AlphaFoldDB" id="A0ABD3HPJ1"/>
<feature type="region of interest" description="Disordered" evidence="1">
    <location>
        <begin position="237"/>
        <end position="325"/>
    </location>
</feature>
<evidence type="ECO:0008006" key="4">
    <source>
        <dbReference type="Google" id="ProtNLM"/>
    </source>
</evidence>
<protein>
    <recommendedName>
        <fullName evidence="4">Histone chaperone domain-containing protein</fullName>
    </recommendedName>
</protein>
<dbReference type="Proteomes" id="UP001633002">
    <property type="component" value="Unassembled WGS sequence"/>
</dbReference>
<gene>
    <name evidence="2" type="ORF">R1sor_006000</name>
</gene>
<feature type="region of interest" description="Disordered" evidence="1">
    <location>
        <begin position="387"/>
        <end position="455"/>
    </location>
</feature>
<keyword evidence="3" id="KW-1185">Reference proteome</keyword>
<name>A0ABD3HPJ1_9MARC</name>
<dbReference type="EMBL" id="JBJQOH010000003">
    <property type="protein sequence ID" value="KAL3692349.1"/>
    <property type="molecule type" value="Genomic_DNA"/>
</dbReference>
<feature type="compositionally biased region" description="Basic and acidic residues" evidence="1">
    <location>
        <begin position="137"/>
        <end position="172"/>
    </location>
</feature>
<dbReference type="InterPro" id="IPR037647">
    <property type="entry name" value="HIRIP3"/>
</dbReference>
<evidence type="ECO:0000313" key="2">
    <source>
        <dbReference type="EMBL" id="KAL3692349.1"/>
    </source>
</evidence>
<proteinExistence type="predicted"/>
<evidence type="ECO:0000313" key="3">
    <source>
        <dbReference type="Proteomes" id="UP001633002"/>
    </source>
</evidence>
<feature type="compositionally biased region" description="Basic and acidic residues" evidence="1">
    <location>
        <begin position="105"/>
        <end position="128"/>
    </location>
</feature>
<comment type="caution">
    <text evidence="2">The sequence shown here is derived from an EMBL/GenBank/DDBJ whole genome shotgun (WGS) entry which is preliminary data.</text>
</comment>